<dbReference type="CDD" id="cd14958">
    <property type="entry name" value="NHL_PAL_like"/>
    <property type="match status" value="1"/>
</dbReference>
<proteinExistence type="predicted"/>
<keyword evidence="5" id="KW-0812">Transmembrane</keyword>
<evidence type="ECO:0000313" key="7">
    <source>
        <dbReference type="Proteomes" id="UP000053660"/>
    </source>
</evidence>
<keyword evidence="5" id="KW-1133">Transmembrane helix</keyword>
<sequence length="298" mass="32477">MPHGIYMDKQGFLYTTDVGSHTVAKWRINGNDLVQVWQSGVRMIPDSDNTHFCKPAGVVKTDDGVFVADGYCNSRIVQLDAKTGKRMYEFGLPGNGPAQFNLPHDVVTTSTGDHLLVSDRENGRVQELSTRGDFIMQWAASLFSNIYSADAHNDYIYMVPGRADREAGPARVFVGRAGAGLIEYAFGPTSRPFGQAHVLRVSPDGERIAVGDIDSGKSTLWLFRMQREGSKSSSHNSYAFTGAFRSASTAATGTTGILVALAIAVLVVGFVVIRRRRAAATTRGAEKFDKKVGYRIMN</sequence>
<dbReference type="Gene3D" id="2.120.10.30">
    <property type="entry name" value="TolB, C-terminal domain"/>
    <property type="match status" value="1"/>
</dbReference>
<keyword evidence="1" id="KW-0732">Signal</keyword>
<dbReference type="PROSITE" id="PS51125">
    <property type="entry name" value="NHL"/>
    <property type="match status" value="1"/>
</dbReference>
<keyword evidence="2" id="KW-0677">Repeat</keyword>
<feature type="repeat" description="NHL" evidence="4">
    <location>
        <begin position="87"/>
        <end position="131"/>
    </location>
</feature>
<keyword evidence="5" id="KW-0472">Membrane</keyword>
<dbReference type="EMBL" id="KN574168">
    <property type="protein sequence ID" value="KHJ83290.1"/>
    <property type="molecule type" value="Genomic_DNA"/>
</dbReference>
<evidence type="ECO:0000256" key="5">
    <source>
        <dbReference type="SAM" id="Phobius"/>
    </source>
</evidence>
<dbReference type="OrthoDB" id="10044505at2759"/>
<protein>
    <submittedName>
        <fullName evidence="6">NHL repeat protein</fullName>
    </submittedName>
</protein>
<dbReference type="InterPro" id="IPR001258">
    <property type="entry name" value="NHL_repeat"/>
</dbReference>
<dbReference type="PANTHER" id="PTHR10680:SF14">
    <property type="entry name" value="PEPTIDYL-GLYCINE ALPHA-AMIDATING MONOOXYGENASE"/>
    <property type="match status" value="1"/>
</dbReference>
<organism evidence="6 7">
    <name type="scientific">Oesophagostomum dentatum</name>
    <name type="common">Nodular worm</name>
    <dbReference type="NCBI Taxonomy" id="61180"/>
    <lineage>
        <taxon>Eukaryota</taxon>
        <taxon>Metazoa</taxon>
        <taxon>Ecdysozoa</taxon>
        <taxon>Nematoda</taxon>
        <taxon>Chromadorea</taxon>
        <taxon>Rhabditida</taxon>
        <taxon>Rhabditina</taxon>
        <taxon>Rhabditomorpha</taxon>
        <taxon>Strongyloidea</taxon>
        <taxon>Strongylidae</taxon>
        <taxon>Oesophagostomum</taxon>
    </lineage>
</organism>
<dbReference type="Proteomes" id="UP000053660">
    <property type="component" value="Unassembled WGS sequence"/>
</dbReference>
<dbReference type="GO" id="GO:0005576">
    <property type="term" value="C:extracellular region"/>
    <property type="evidence" value="ECO:0007669"/>
    <property type="project" value="TreeGrafter"/>
</dbReference>
<dbReference type="PANTHER" id="PTHR10680">
    <property type="entry name" value="PEPTIDYL-GLYCINE ALPHA-AMIDATING MONOOXYGENASE"/>
    <property type="match status" value="1"/>
</dbReference>
<name>A0A0B1SJA1_OESDE</name>
<evidence type="ECO:0000256" key="4">
    <source>
        <dbReference type="PROSITE-ProRule" id="PRU00504"/>
    </source>
</evidence>
<gene>
    <name evidence="6" type="ORF">OESDEN_17013</name>
</gene>
<evidence type="ECO:0000256" key="2">
    <source>
        <dbReference type="ARBA" id="ARBA00022737"/>
    </source>
</evidence>
<evidence type="ECO:0000256" key="1">
    <source>
        <dbReference type="ARBA" id="ARBA00022729"/>
    </source>
</evidence>
<keyword evidence="7" id="KW-1185">Reference proteome</keyword>
<dbReference type="AlphaFoldDB" id="A0A0B1SJA1"/>
<keyword evidence="3" id="KW-0325">Glycoprotein</keyword>
<dbReference type="Pfam" id="PF01436">
    <property type="entry name" value="NHL"/>
    <property type="match status" value="2"/>
</dbReference>
<dbReference type="SUPFAM" id="SSF63829">
    <property type="entry name" value="Calcium-dependent phosphotriesterase"/>
    <property type="match status" value="1"/>
</dbReference>
<accession>A0A0B1SJA1</accession>
<feature type="transmembrane region" description="Helical" evidence="5">
    <location>
        <begin position="255"/>
        <end position="273"/>
    </location>
</feature>
<evidence type="ECO:0000313" key="6">
    <source>
        <dbReference type="EMBL" id="KHJ83290.1"/>
    </source>
</evidence>
<evidence type="ECO:0000256" key="3">
    <source>
        <dbReference type="ARBA" id="ARBA00023180"/>
    </source>
</evidence>
<dbReference type="InterPro" id="IPR011042">
    <property type="entry name" value="6-blade_b-propeller_TolB-like"/>
</dbReference>
<reference evidence="6 7" key="1">
    <citation type="submission" date="2014-03" db="EMBL/GenBank/DDBJ databases">
        <title>Draft genome of the hookworm Oesophagostomum dentatum.</title>
        <authorList>
            <person name="Mitreva M."/>
        </authorList>
    </citation>
    <scope>NUCLEOTIDE SEQUENCE [LARGE SCALE GENOMIC DNA]</scope>
    <source>
        <strain evidence="6 7">OD-Hann</strain>
    </source>
</reference>